<feature type="transmembrane region" description="Helical" evidence="1">
    <location>
        <begin position="318"/>
        <end position="336"/>
    </location>
</feature>
<dbReference type="PANTHER" id="PTHR37814:SF1">
    <property type="entry name" value="MEMBRANE PROTEIN"/>
    <property type="match status" value="1"/>
</dbReference>
<organism evidence="2 3">
    <name type="scientific">Sphingopyxis italica</name>
    <dbReference type="NCBI Taxonomy" id="1129133"/>
    <lineage>
        <taxon>Bacteria</taxon>
        <taxon>Pseudomonadati</taxon>
        <taxon>Pseudomonadota</taxon>
        <taxon>Alphaproteobacteria</taxon>
        <taxon>Sphingomonadales</taxon>
        <taxon>Sphingomonadaceae</taxon>
        <taxon>Sphingopyxis</taxon>
    </lineage>
</organism>
<dbReference type="InterPro" id="IPR038728">
    <property type="entry name" value="YkvI-like"/>
</dbReference>
<feature type="transmembrane region" description="Helical" evidence="1">
    <location>
        <begin position="67"/>
        <end position="89"/>
    </location>
</feature>
<keyword evidence="1" id="KW-0472">Membrane</keyword>
<evidence type="ECO:0000313" key="3">
    <source>
        <dbReference type="Proteomes" id="UP000535078"/>
    </source>
</evidence>
<feature type="transmembrane region" description="Helical" evidence="1">
    <location>
        <begin position="25"/>
        <end position="47"/>
    </location>
</feature>
<dbReference type="Proteomes" id="UP000535078">
    <property type="component" value="Unassembled WGS sequence"/>
</dbReference>
<feature type="transmembrane region" description="Helical" evidence="1">
    <location>
        <begin position="199"/>
        <end position="222"/>
    </location>
</feature>
<gene>
    <name evidence="2" type="ORF">GGR90_001158</name>
</gene>
<keyword evidence="1" id="KW-1133">Transmembrane helix</keyword>
<comment type="caution">
    <text evidence="2">The sequence shown here is derived from an EMBL/GenBank/DDBJ whole genome shotgun (WGS) entry which is preliminary data.</text>
</comment>
<keyword evidence="1" id="KW-0812">Transmembrane</keyword>
<dbReference type="PANTHER" id="PTHR37814">
    <property type="entry name" value="CONSERVED MEMBRANE PROTEIN"/>
    <property type="match status" value="1"/>
</dbReference>
<sequence length="359" mass="38837">MIGGGYATGRELATFFVPSGPVGGLWGLLAATAIWSAVAALTFAFAVHTRARDYRTFFRHLLGRFWWIFEVAYLIAILVILAAFAAAAGSIGASLFGWPEIGGALLFMAATTFFASRGNEWVEPLFKYVSVLLYGTYAIFLILALSRFGDRIAATFAASHPPDGWLTGGVTYASYNIIGAIVILPVLRHLHSRRDAVIAGLLAGPLAMLPAVLFFLPMLAFFPGIESVELPSDFLLERLNLPWFRVVFQLMVFAALLESGVGGVHAVNERIAQSWTARRGGDFPMPKRAAVAAAILALAVFVAGQFGLVALVAEGYRWLAYLFLLIYVLPLSTLGLRHMLRVRRAEPLATIIPATDAGS</sequence>
<dbReference type="AlphaFoldDB" id="A0A7X5XQ84"/>
<accession>A0A7X5XQ84</accession>
<dbReference type="RefSeq" id="WP_342449895.1">
    <property type="nucleotide sequence ID" value="NZ_JAATIT010000001.1"/>
</dbReference>
<feature type="transmembrane region" description="Helical" evidence="1">
    <location>
        <begin position="242"/>
        <end position="268"/>
    </location>
</feature>
<protein>
    <submittedName>
        <fullName evidence="2">Putative membrane protein YkvI</fullName>
    </submittedName>
</protein>
<evidence type="ECO:0000256" key="1">
    <source>
        <dbReference type="SAM" id="Phobius"/>
    </source>
</evidence>
<feature type="transmembrane region" description="Helical" evidence="1">
    <location>
        <begin position="289"/>
        <end position="312"/>
    </location>
</feature>
<keyword evidence="3" id="KW-1185">Reference proteome</keyword>
<dbReference type="EMBL" id="JAATIT010000001">
    <property type="protein sequence ID" value="NJB89006.1"/>
    <property type="molecule type" value="Genomic_DNA"/>
</dbReference>
<reference evidence="2 3" key="1">
    <citation type="submission" date="2020-03" db="EMBL/GenBank/DDBJ databases">
        <title>Genomic Encyclopedia of Type Strains, Phase IV (KMG-IV): sequencing the most valuable type-strain genomes for metagenomic binning, comparative biology and taxonomic classification.</title>
        <authorList>
            <person name="Goeker M."/>
        </authorList>
    </citation>
    <scope>NUCLEOTIDE SEQUENCE [LARGE SCALE GENOMIC DNA]</scope>
    <source>
        <strain evidence="2 3">DSM 25229</strain>
    </source>
</reference>
<feature type="transmembrane region" description="Helical" evidence="1">
    <location>
        <begin position="165"/>
        <end position="187"/>
    </location>
</feature>
<feature type="transmembrane region" description="Helical" evidence="1">
    <location>
        <begin position="95"/>
        <end position="116"/>
    </location>
</feature>
<name>A0A7X5XQ84_9SPHN</name>
<evidence type="ECO:0000313" key="2">
    <source>
        <dbReference type="EMBL" id="NJB89006.1"/>
    </source>
</evidence>
<proteinExistence type="predicted"/>
<feature type="transmembrane region" description="Helical" evidence="1">
    <location>
        <begin position="128"/>
        <end position="145"/>
    </location>
</feature>